<dbReference type="Proteomes" id="UP000003861">
    <property type="component" value="Unassembled WGS sequence"/>
</dbReference>
<evidence type="ECO:0000313" key="3">
    <source>
        <dbReference type="Proteomes" id="UP000003861"/>
    </source>
</evidence>
<evidence type="ECO:0000313" key="2">
    <source>
        <dbReference type="EMBL" id="ERJ07403.1"/>
    </source>
</evidence>
<proteinExistence type="predicted"/>
<keyword evidence="1" id="KW-0472">Membrane</keyword>
<dbReference type="InterPro" id="IPR007404">
    <property type="entry name" value="YdjM-like"/>
</dbReference>
<name>U2E5B1_9EURY</name>
<feature type="transmembrane region" description="Helical" evidence="1">
    <location>
        <begin position="154"/>
        <end position="172"/>
    </location>
</feature>
<feature type="transmembrane region" description="Helical" evidence="1">
    <location>
        <begin position="100"/>
        <end position="120"/>
    </location>
</feature>
<feature type="transmembrane region" description="Helical" evidence="1">
    <location>
        <begin position="12"/>
        <end position="40"/>
    </location>
</feature>
<dbReference type="AlphaFoldDB" id="U2E5B1"/>
<feature type="transmembrane region" description="Helical" evidence="1">
    <location>
        <begin position="60"/>
        <end position="79"/>
    </location>
</feature>
<reference evidence="2 3" key="1">
    <citation type="journal article" date="2011" name="J. Bacteriol.">
        <title>Genome sequence of Halorhabdus tiamatea, the first archaeon isolated from a deep-sea anoxic brine lake.</title>
        <authorList>
            <person name="Antunes A."/>
            <person name="Alam I."/>
            <person name="Bajic V.B."/>
            <person name="Stingl U."/>
        </authorList>
    </citation>
    <scope>NUCLEOTIDE SEQUENCE [LARGE SCALE GENOMIC DNA]</scope>
    <source>
        <strain evidence="2 3">SARL4B</strain>
    </source>
</reference>
<evidence type="ECO:0000256" key="1">
    <source>
        <dbReference type="SAM" id="Phobius"/>
    </source>
</evidence>
<sequence>MYRKGHFGIMLATWSIVSLPLTTLGHPEMAFIGLFIMAWFEPIPDYDFRVPYFSHRGVSHTIWTPLFLGGVFGGFLWWFETKFALIEMGLSHTGWMAASPIHFAVMGGLFAMIGVFSHFAGDILTPMGLPILWPYSDERFSIELTTAKSPLGNALLLLLGIAMASGAFYHLYSALV</sequence>
<dbReference type="Pfam" id="PF04307">
    <property type="entry name" value="YdjM"/>
    <property type="match status" value="1"/>
</dbReference>
<comment type="caution">
    <text evidence="2">The sequence shown here is derived from an EMBL/GenBank/DDBJ whole genome shotgun (WGS) entry which is preliminary data.</text>
</comment>
<protein>
    <submittedName>
        <fullName evidence="2">Putative membrane protein</fullName>
    </submittedName>
</protein>
<organism evidence="2 3">
    <name type="scientific">Halorhabdus tiamatea SARL4B</name>
    <dbReference type="NCBI Taxonomy" id="1033806"/>
    <lineage>
        <taxon>Archaea</taxon>
        <taxon>Methanobacteriati</taxon>
        <taxon>Methanobacteriota</taxon>
        <taxon>Stenosarchaea group</taxon>
        <taxon>Halobacteria</taxon>
        <taxon>Halobacteriales</taxon>
        <taxon>Haloarculaceae</taxon>
        <taxon>Halorhabdus</taxon>
    </lineage>
</organism>
<dbReference type="EMBL" id="AFNT02000003">
    <property type="protein sequence ID" value="ERJ07403.1"/>
    <property type="molecule type" value="Genomic_DNA"/>
</dbReference>
<accession>U2E5B1</accession>
<keyword evidence="1" id="KW-0812">Transmembrane</keyword>
<gene>
    <name evidence="2" type="primary">ydjM</name>
    <name evidence="2" type="ORF">HLRTI_000445</name>
</gene>
<keyword evidence="1" id="KW-1133">Transmembrane helix</keyword>
<dbReference type="RefSeq" id="WP_021029330.1">
    <property type="nucleotide sequence ID" value="NZ_AFNT02000003.1"/>
</dbReference>
<reference evidence="2 3" key="2">
    <citation type="journal article" date="2013" name="PLoS ONE">
        <title>INDIGO - INtegrated Data Warehouse of MIcrobial GenOmes with Examples from the Red Sea Extremophiles.</title>
        <authorList>
            <person name="Alam I."/>
            <person name="Antunes A."/>
            <person name="Kamau A.A."/>
            <person name="Ba Alawi W."/>
            <person name="Kalkatawi M."/>
            <person name="Stingl U."/>
            <person name="Bajic V.B."/>
        </authorList>
    </citation>
    <scope>NUCLEOTIDE SEQUENCE [LARGE SCALE GENOMIC DNA]</scope>
    <source>
        <strain evidence="2 3">SARL4B</strain>
    </source>
</reference>